<dbReference type="PANTHER" id="PTHR35333:SF4">
    <property type="entry name" value="SLR0121 PROTEIN"/>
    <property type="match status" value="1"/>
</dbReference>
<dbReference type="PANTHER" id="PTHR35333">
    <property type="entry name" value="BETA-LACTAMASE"/>
    <property type="match status" value="1"/>
</dbReference>
<dbReference type="AlphaFoldDB" id="A0AAE3KX91"/>
<dbReference type="InterPro" id="IPR045155">
    <property type="entry name" value="Beta-lactam_cat"/>
</dbReference>
<reference evidence="3 4" key="1">
    <citation type="submission" date="2018-11" db="EMBL/GenBank/DDBJ databases">
        <title>Novel bacteria species description.</title>
        <authorList>
            <person name="Han J.-H."/>
        </authorList>
    </citation>
    <scope>NUCLEOTIDE SEQUENCE [LARGE SCALE GENOMIC DNA]</scope>
    <source>
        <strain evidence="3 4">KCTC23259</strain>
    </source>
</reference>
<dbReference type="Proteomes" id="UP001204144">
    <property type="component" value="Unassembled WGS sequence"/>
</dbReference>
<dbReference type="InterPro" id="IPR000871">
    <property type="entry name" value="Beta-lactam_class-A"/>
</dbReference>
<sequence>MNKSIITLVFLFFGFNIFSQKTKVDLKLQKILEKETSGFDGQIGVYVENLRTGQFAAVNADTTFPTASMIKIPIMIATFSHILNGKLKYDEVLTYKDSLKYDDGIVGSFRDSTKIPVSELIYLMESVSDNSASLWLQGIVKGERINYLMDSLGLKSTRVNSRTEGRRSFQKMYGWGQTTPREMATLMKMLRKGEIFTKDASYRMYKTLGNQYWDGEGLSQIPENIKTAYKSGAVDRSKSEVMLVHAPHGDYVFCMITKNQTDTQWNKNNEGYRAARSISSALWRYFEPKSKWKLPEGYDKWL</sequence>
<organism evidence="3 4">
    <name type="scientific">Lacihabitans soyangensis</name>
    <dbReference type="NCBI Taxonomy" id="869394"/>
    <lineage>
        <taxon>Bacteria</taxon>
        <taxon>Pseudomonadati</taxon>
        <taxon>Bacteroidota</taxon>
        <taxon>Cytophagia</taxon>
        <taxon>Cytophagales</taxon>
        <taxon>Leadbetterellaceae</taxon>
        <taxon>Lacihabitans</taxon>
    </lineage>
</organism>
<dbReference type="InterPro" id="IPR012338">
    <property type="entry name" value="Beta-lactam/transpept-like"/>
</dbReference>
<keyword evidence="4" id="KW-1185">Reference proteome</keyword>
<accession>A0AAE3KX91</accession>
<dbReference type="GO" id="GO:0030655">
    <property type="term" value="P:beta-lactam antibiotic catabolic process"/>
    <property type="evidence" value="ECO:0007669"/>
    <property type="project" value="InterPro"/>
</dbReference>
<dbReference type="EMBL" id="RJUF01000173">
    <property type="protein sequence ID" value="MCP9764365.1"/>
    <property type="molecule type" value="Genomic_DNA"/>
</dbReference>
<comment type="caution">
    <text evidence="3">The sequence shown here is derived from an EMBL/GenBank/DDBJ whole genome shotgun (WGS) entry which is preliminary data.</text>
</comment>
<proteinExistence type="predicted"/>
<evidence type="ECO:0000259" key="2">
    <source>
        <dbReference type="Pfam" id="PF13354"/>
    </source>
</evidence>
<evidence type="ECO:0000313" key="3">
    <source>
        <dbReference type="EMBL" id="MCP9764365.1"/>
    </source>
</evidence>
<gene>
    <name evidence="3" type="ORF">EGI31_15580</name>
</gene>
<dbReference type="Pfam" id="PF13354">
    <property type="entry name" value="Beta-lactamase2"/>
    <property type="match status" value="1"/>
</dbReference>
<protein>
    <submittedName>
        <fullName evidence="3">Serine hydrolase</fullName>
    </submittedName>
</protein>
<comment type="catalytic activity">
    <reaction evidence="1">
        <text>a beta-lactam + H2O = a substituted beta-amino acid</text>
        <dbReference type="Rhea" id="RHEA:20401"/>
        <dbReference type="ChEBI" id="CHEBI:15377"/>
        <dbReference type="ChEBI" id="CHEBI:35627"/>
        <dbReference type="ChEBI" id="CHEBI:140347"/>
        <dbReference type="EC" id="3.5.2.6"/>
    </reaction>
</comment>
<evidence type="ECO:0000313" key="4">
    <source>
        <dbReference type="Proteomes" id="UP001204144"/>
    </source>
</evidence>
<dbReference type="GO" id="GO:0008800">
    <property type="term" value="F:beta-lactamase activity"/>
    <property type="evidence" value="ECO:0007669"/>
    <property type="project" value="UniProtKB-EC"/>
</dbReference>
<name>A0AAE3KX91_9BACT</name>
<keyword evidence="3" id="KW-0378">Hydrolase</keyword>
<dbReference type="RefSeq" id="WP_255038052.1">
    <property type="nucleotide sequence ID" value="NZ_RJUF01000173.1"/>
</dbReference>
<evidence type="ECO:0000256" key="1">
    <source>
        <dbReference type="ARBA" id="ARBA00001526"/>
    </source>
</evidence>
<dbReference type="Gene3D" id="3.40.710.10">
    <property type="entry name" value="DD-peptidase/beta-lactamase superfamily"/>
    <property type="match status" value="1"/>
</dbReference>
<dbReference type="GO" id="GO:0046677">
    <property type="term" value="P:response to antibiotic"/>
    <property type="evidence" value="ECO:0007669"/>
    <property type="project" value="InterPro"/>
</dbReference>
<dbReference type="SUPFAM" id="SSF56601">
    <property type="entry name" value="beta-lactamase/transpeptidase-like"/>
    <property type="match status" value="1"/>
</dbReference>
<feature type="domain" description="Beta-lactamase class A catalytic" evidence="2">
    <location>
        <begin position="44"/>
        <end position="257"/>
    </location>
</feature>